<evidence type="ECO:0000256" key="9">
    <source>
        <dbReference type="RuleBase" id="RU003884"/>
    </source>
</evidence>
<feature type="chain" id="PRO_5019414932" evidence="10">
    <location>
        <begin position="25"/>
        <end position="852"/>
    </location>
</feature>
<evidence type="ECO:0000256" key="6">
    <source>
        <dbReference type="ARBA" id="ARBA00022729"/>
    </source>
</evidence>
<dbReference type="InterPro" id="IPR042186">
    <property type="entry name" value="FimD_plug_dom"/>
</dbReference>
<dbReference type="EMBL" id="LR134492">
    <property type="protein sequence ID" value="VEI73756.1"/>
    <property type="molecule type" value="Genomic_DNA"/>
</dbReference>
<reference evidence="13 14" key="1">
    <citation type="submission" date="2018-12" db="EMBL/GenBank/DDBJ databases">
        <authorList>
            <consortium name="Pathogen Informatics"/>
        </authorList>
    </citation>
    <scope>NUCLEOTIDE SEQUENCE [LARGE SCALE GENOMIC DNA]</scope>
    <source>
        <strain evidence="13 14">NCTC13193</strain>
    </source>
</reference>
<dbReference type="AlphaFoldDB" id="A0A448T1C9"/>
<evidence type="ECO:0000256" key="10">
    <source>
        <dbReference type="SAM" id="SignalP"/>
    </source>
</evidence>
<dbReference type="FunFam" id="2.60.40.3110:FF:000001">
    <property type="entry name" value="Putative fimbrial outer membrane usher"/>
    <property type="match status" value="1"/>
</dbReference>
<keyword evidence="8 9" id="KW-0998">Cell outer membrane</keyword>
<dbReference type="PANTHER" id="PTHR30451:SF20">
    <property type="entry name" value="FIMBRIAE USHER"/>
    <property type="match status" value="1"/>
</dbReference>
<dbReference type="Pfam" id="PF13953">
    <property type="entry name" value="PapC_C"/>
    <property type="match status" value="1"/>
</dbReference>
<dbReference type="Gene3D" id="2.60.40.2610">
    <property type="entry name" value="Outer membrane usher protein FimD, plug domain"/>
    <property type="match status" value="1"/>
</dbReference>
<evidence type="ECO:0000313" key="14">
    <source>
        <dbReference type="Proteomes" id="UP000270487"/>
    </source>
</evidence>
<dbReference type="InterPro" id="IPR025885">
    <property type="entry name" value="PapC_N"/>
</dbReference>
<evidence type="ECO:0000259" key="11">
    <source>
        <dbReference type="Pfam" id="PF13953"/>
    </source>
</evidence>
<dbReference type="InterPro" id="IPR018030">
    <property type="entry name" value="Fimbrial_membr_usher_CS"/>
</dbReference>
<dbReference type="InterPro" id="IPR000015">
    <property type="entry name" value="Fimb_usher"/>
</dbReference>
<keyword evidence="3 9" id="KW-0813">Transport</keyword>
<dbReference type="InterPro" id="IPR037224">
    <property type="entry name" value="PapC_N_sf"/>
</dbReference>
<proteinExistence type="inferred from homology"/>
<keyword evidence="7 9" id="KW-0472">Membrane</keyword>
<dbReference type="PANTHER" id="PTHR30451">
    <property type="entry name" value="OUTER MEMBRANE USHER PROTEIN"/>
    <property type="match status" value="1"/>
</dbReference>
<evidence type="ECO:0000256" key="7">
    <source>
        <dbReference type="ARBA" id="ARBA00023136"/>
    </source>
</evidence>
<dbReference type="InterPro" id="IPR043142">
    <property type="entry name" value="PapC-like_C_sf"/>
</dbReference>
<dbReference type="GO" id="GO:0009297">
    <property type="term" value="P:pilus assembly"/>
    <property type="evidence" value="ECO:0007669"/>
    <property type="project" value="InterPro"/>
</dbReference>
<evidence type="ECO:0000256" key="1">
    <source>
        <dbReference type="ARBA" id="ARBA00004571"/>
    </source>
</evidence>
<feature type="domain" description="PapC N-terminal" evidence="12">
    <location>
        <begin position="44"/>
        <end position="189"/>
    </location>
</feature>
<organism evidence="13 14">
    <name type="scientific">Serratia fonticola</name>
    <dbReference type="NCBI Taxonomy" id="47917"/>
    <lineage>
        <taxon>Bacteria</taxon>
        <taxon>Pseudomonadati</taxon>
        <taxon>Pseudomonadota</taxon>
        <taxon>Gammaproteobacteria</taxon>
        <taxon>Enterobacterales</taxon>
        <taxon>Yersiniaceae</taxon>
        <taxon>Serratia</taxon>
    </lineage>
</organism>
<keyword evidence="9" id="KW-1029">Fimbrium biogenesis</keyword>
<feature type="signal peptide" evidence="10">
    <location>
        <begin position="1"/>
        <end position="24"/>
    </location>
</feature>
<dbReference type="Pfam" id="PF13954">
    <property type="entry name" value="PapC_N"/>
    <property type="match status" value="1"/>
</dbReference>
<evidence type="ECO:0000313" key="13">
    <source>
        <dbReference type="EMBL" id="VEI73756.1"/>
    </source>
</evidence>
<dbReference type="Pfam" id="PF00577">
    <property type="entry name" value="Usher"/>
    <property type="match status" value="1"/>
</dbReference>
<dbReference type="PROSITE" id="PS01151">
    <property type="entry name" value="FIMBRIAL_USHER"/>
    <property type="match status" value="1"/>
</dbReference>
<protein>
    <submittedName>
        <fullName evidence="13">Heat shock protein E</fullName>
    </submittedName>
</protein>
<dbReference type="SUPFAM" id="SSF141729">
    <property type="entry name" value="FimD N-terminal domain-like"/>
    <property type="match status" value="1"/>
</dbReference>
<keyword evidence="6 10" id="KW-0732">Signal</keyword>
<sequence length="852" mass="93168">MRHPFHYSLLATMVMLAVMPAAQATEDTPAILRNDAPTGTGVRFDPIFLSSSEEDAVDLSRFEHGAAASPGTYPADIYVNGELATHEKVLFVEQADKQVLPCLSPAILKKINFNYSQLPATFTEALRNEQSCYPLTHLIPQAQVAFDSGLQRLDISIPQAMMQNIARGYVSPELWDKGIPALLLGYNTSVYTTHSRGETSNSVYTGINAGINIGAWYFRHDGNYNWQQRIGGQYQSINNYVERDIPAILGRVRLGETSTKGQVFDTLPFRGIELVNDDRMLAPSLRGYAPNIRGIARTNARVTVRQNSLVIYETTVSPGAFVIDDLYPTGFGGNLDVTVKEADGSVQNFQVPYASVAQLLRPGTHHYDVVAGKLNDISLSSNPTLVQATYQRGLTNTLTGYGGLQASNDYYALQLGAALSTSIGAFSADVSQARVHLESTKERMNSGQSFQLSYSKFLPATNSNLTIAAYRYSTSGYYDYMTAMRAIDAEQRGQSADNIWRPRNRFNITMNQGLPAGWGQMYVTGYTQDYWNQGNTDLQYQLGYSNEYRDISYSLSAGRVRGMRGGMETNWLLNLSMPLGRKENANLPSLSASLNHSTTGQSGQQVGISGSAGEDYQYNYGASAMHYNQGGGSSMALNAGYRSAYTHMTATYGAGRHYQNASAGLSGTMIAWPQGVVMTPYTGDTFAVVEAKGATGAKVGGYSGVRIDPWGHAAVPYLNPYEMNEITIDPKGMPYEVELENTSDKVAPHAGAVSKVTFKTQQGTPLLIMAQRANGEAVPFGAEVFDSVKNNIGSVGQMGQIYARVEKQRDQLTVKWGSQPGQYCQLNYILPPKQPGSTIKNIIRFDSICRED</sequence>
<feature type="domain" description="PapC-like C-terminal" evidence="11">
    <location>
        <begin position="767"/>
        <end position="832"/>
    </location>
</feature>
<dbReference type="Gene3D" id="2.60.40.2070">
    <property type="match status" value="1"/>
</dbReference>
<evidence type="ECO:0000256" key="4">
    <source>
        <dbReference type="ARBA" id="ARBA00022452"/>
    </source>
</evidence>
<gene>
    <name evidence="13" type="primary">htrE_10</name>
    <name evidence="13" type="ORF">NCTC13193_04324</name>
</gene>
<name>A0A448T1C9_SERFO</name>
<dbReference type="Proteomes" id="UP000270487">
    <property type="component" value="Chromosome"/>
</dbReference>
<dbReference type="GO" id="GO:0015473">
    <property type="term" value="F:fimbrial usher porin activity"/>
    <property type="evidence" value="ECO:0007669"/>
    <property type="project" value="InterPro"/>
</dbReference>
<keyword evidence="4" id="KW-1134">Transmembrane beta strand</keyword>
<dbReference type="Gene3D" id="2.60.40.3110">
    <property type="match status" value="1"/>
</dbReference>
<evidence type="ECO:0000256" key="2">
    <source>
        <dbReference type="ARBA" id="ARBA00008064"/>
    </source>
</evidence>
<evidence type="ECO:0000256" key="5">
    <source>
        <dbReference type="ARBA" id="ARBA00022692"/>
    </source>
</evidence>
<dbReference type="GO" id="GO:0009279">
    <property type="term" value="C:cell outer membrane"/>
    <property type="evidence" value="ECO:0007669"/>
    <property type="project" value="UniProtKB-SubCell"/>
</dbReference>
<dbReference type="Gene3D" id="3.10.20.410">
    <property type="match status" value="1"/>
</dbReference>
<evidence type="ECO:0000256" key="8">
    <source>
        <dbReference type="ARBA" id="ARBA00023237"/>
    </source>
</evidence>
<evidence type="ECO:0000259" key="12">
    <source>
        <dbReference type="Pfam" id="PF13954"/>
    </source>
</evidence>
<comment type="subcellular location">
    <subcellularLocation>
        <location evidence="1 9">Cell outer membrane</location>
        <topology evidence="1 9">Multi-pass membrane protein</topology>
    </subcellularLocation>
</comment>
<evidence type="ECO:0000256" key="3">
    <source>
        <dbReference type="ARBA" id="ARBA00022448"/>
    </source>
</evidence>
<keyword evidence="5 9" id="KW-0812">Transmembrane</keyword>
<dbReference type="InterPro" id="IPR025949">
    <property type="entry name" value="PapC-like_C"/>
</dbReference>
<keyword evidence="13" id="KW-0346">Stress response</keyword>
<accession>A0A448T1C9</accession>
<comment type="similarity">
    <text evidence="2 9">Belongs to the fimbrial export usher family.</text>
</comment>